<evidence type="ECO:0000256" key="6">
    <source>
        <dbReference type="SAM" id="SignalP"/>
    </source>
</evidence>
<reference evidence="7 8" key="1">
    <citation type="submission" date="2023-01" db="EMBL/GenBank/DDBJ databases">
        <authorList>
            <person name="Whitehead M."/>
        </authorList>
    </citation>
    <scope>NUCLEOTIDE SEQUENCE [LARGE SCALE GENOMIC DNA]</scope>
</reference>
<feature type="chain" id="PRO_5043572519" description="Serine protease K12H4.7" evidence="6">
    <location>
        <begin position="19"/>
        <end position="499"/>
    </location>
</feature>
<comment type="similarity">
    <text evidence="1">Belongs to the peptidase S28 family.</text>
</comment>
<dbReference type="InterPro" id="IPR008758">
    <property type="entry name" value="Peptidase_S28"/>
</dbReference>
<dbReference type="Proteomes" id="UP001160148">
    <property type="component" value="Unassembled WGS sequence"/>
</dbReference>
<proteinExistence type="inferred from homology"/>
<dbReference type="SUPFAM" id="SSF53474">
    <property type="entry name" value="alpha/beta-Hydrolases"/>
    <property type="match status" value="1"/>
</dbReference>
<accession>A0AAV0WTH0</accession>
<evidence type="ECO:0000313" key="7">
    <source>
        <dbReference type="EMBL" id="CAI6359152.1"/>
    </source>
</evidence>
<protein>
    <recommendedName>
        <fullName evidence="9">Serine protease K12H4.7</fullName>
    </recommendedName>
</protein>
<dbReference type="InterPro" id="IPR042269">
    <property type="entry name" value="Ser_carbopepase_S28_SKS"/>
</dbReference>
<dbReference type="PANTHER" id="PTHR11010:SF117">
    <property type="entry name" value="SERINE PROTEASE 16"/>
    <property type="match status" value="1"/>
</dbReference>
<dbReference type="GO" id="GO:0008239">
    <property type="term" value="F:dipeptidyl-peptidase activity"/>
    <property type="evidence" value="ECO:0007669"/>
    <property type="project" value="TreeGrafter"/>
</dbReference>
<dbReference type="EMBL" id="CARXXK010000002">
    <property type="protein sequence ID" value="CAI6359152.1"/>
    <property type="molecule type" value="Genomic_DNA"/>
</dbReference>
<keyword evidence="8" id="KW-1185">Reference proteome</keyword>
<evidence type="ECO:0008006" key="9">
    <source>
        <dbReference type="Google" id="ProtNLM"/>
    </source>
</evidence>
<feature type="signal peptide" evidence="6">
    <location>
        <begin position="1"/>
        <end position="18"/>
    </location>
</feature>
<evidence type="ECO:0000256" key="5">
    <source>
        <dbReference type="ARBA" id="ARBA00023180"/>
    </source>
</evidence>
<dbReference type="GO" id="GO:0006508">
    <property type="term" value="P:proteolysis"/>
    <property type="evidence" value="ECO:0007669"/>
    <property type="project" value="UniProtKB-KW"/>
</dbReference>
<name>A0AAV0WTH0_9HEMI</name>
<gene>
    <name evidence="7" type="ORF">MEUPH1_LOCUS14587</name>
</gene>
<dbReference type="Gene3D" id="3.40.50.1820">
    <property type="entry name" value="alpha/beta hydrolase"/>
    <property type="match status" value="1"/>
</dbReference>
<evidence type="ECO:0000256" key="3">
    <source>
        <dbReference type="ARBA" id="ARBA00022729"/>
    </source>
</evidence>
<keyword evidence="5" id="KW-0325">Glycoprotein</keyword>
<comment type="caution">
    <text evidence="7">The sequence shown here is derived from an EMBL/GenBank/DDBJ whole genome shotgun (WGS) entry which is preliminary data.</text>
</comment>
<evidence type="ECO:0000256" key="1">
    <source>
        <dbReference type="ARBA" id="ARBA00011079"/>
    </source>
</evidence>
<dbReference type="Pfam" id="PF05577">
    <property type="entry name" value="Peptidase_S28"/>
    <property type="match status" value="1"/>
</dbReference>
<evidence type="ECO:0000256" key="4">
    <source>
        <dbReference type="ARBA" id="ARBA00022801"/>
    </source>
</evidence>
<dbReference type="AlphaFoldDB" id="A0AAV0WTH0"/>
<dbReference type="GO" id="GO:0070008">
    <property type="term" value="F:serine-type exopeptidase activity"/>
    <property type="evidence" value="ECO:0007669"/>
    <property type="project" value="InterPro"/>
</dbReference>
<keyword evidence="3 6" id="KW-0732">Signal</keyword>
<sequence>MKLIFCLIWSCLWCGISAHFRSFTSLVGIGEPNRRPSLIGTSLRAATLNFIIEDFIEQKLDHFNPTDNRTWNQRYQAHSEHHTAGGPIFLLLGGEEKISKAWLRDGSMMEYAEKFNAMCFQLEHRYYGKSYPTDNLNTTNLKYLSIKQALADVAAFIKTKSKKYQNSRWVLFGGSYPGSLAAWARITYPHLVYAAVSSSSVIKTRIDNIDYFKVAEKALTDYNPKCVSNIRQATLMISDLLDTENGTRYVQSKFRACYRINPDVKRDVRQLFQQLSLPIARTIQYNKDNRYYSNMEAADLSITSLCDIMLDRSLGNSFDRYVAYHRKIRHVLKRQCSSYSYQSSLKSNSEIYWHQGSPQSGDRQWFYQLCTEIGNFVTSNEDDHLFGNTIPIDFFTDLCTDVFGEHFDLNKLKKAVHKTTMLYHGLKNTTSRVIYLHGSFDPWNGLGLTEPKSDDSISIFIDGVSHCADLYTSSLKDPPQLSEARETVIFYLNKWLTEN</sequence>
<dbReference type="InterPro" id="IPR029058">
    <property type="entry name" value="AB_hydrolase_fold"/>
</dbReference>
<dbReference type="Gene3D" id="1.20.120.980">
    <property type="entry name" value="Serine carboxypeptidase S28, SKS domain"/>
    <property type="match status" value="1"/>
</dbReference>
<evidence type="ECO:0000256" key="2">
    <source>
        <dbReference type="ARBA" id="ARBA00022670"/>
    </source>
</evidence>
<keyword evidence="2" id="KW-0645">Protease</keyword>
<evidence type="ECO:0000313" key="8">
    <source>
        <dbReference type="Proteomes" id="UP001160148"/>
    </source>
</evidence>
<dbReference type="PANTHER" id="PTHR11010">
    <property type="entry name" value="PROTEASE S28 PRO-X CARBOXYPEPTIDASE-RELATED"/>
    <property type="match status" value="1"/>
</dbReference>
<keyword evidence="4" id="KW-0378">Hydrolase</keyword>
<organism evidence="7 8">
    <name type="scientific">Macrosiphum euphorbiae</name>
    <name type="common">potato aphid</name>
    <dbReference type="NCBI Taxonomy" id="13131"/>
    <lineage>
        <taxon>Eukaryota</taxon>
        <taxon>Metazoa</taxon>
        <taxon>Ecdysozoa</taxon>
        <taxon>Arthropoda</taxon>
        <taxon>Hexapoda</taxon>
        <taxon>Insecta</taxon>
        <taxon>Pterygota</taxon>
        <taxon>Neoptera</taxon>
        <taxon>Paraneoptera</taxon>
        <taxon>Hemiptera</taxon>
        <taxon>Sternorrhyncha</taxon>
        <taxon>Aphidomorpha</taxon>
        <taxon>Aphidoidea</taxon>
        <taxon>Aphididae</taxon>
        <taxon>Macrosiphini</taxon>
        <taxon>Macrosiphum</taxon>
    </lineage>
</organism>